<feature type="compositionally biased region" description="Basic and acidic residues" evidence="2">
    <location>
        <begin position="549"/>
        <end position="582"/>
    </location>
</feature>
<name>A0ABR3XMW8_9PEZI</name>
<dbReference type="PANTHER" id="PTHR23140">
    <property type="entry name" value="RNA PROCESSING PROTEIN LD23810P"/>
    <property type="match status" value="1"/>
</dbReference>
<keyword evidence="5" id="KW-1185">Reference proteome</keyword>
<feature type="region of interest" description="Disordered" evidence="2">
    <location>
        <begin position="452"/>
        <end position="483"/>
    </location>
</feature>
<keyword evidence="1" id="KW-0694">RNA-binding</keyword>
<evidence type="ECO:0000313" key="5">
    <source>
        <dbReference type="Proteomes" id="UP001586593"/>
    </source>
</evidence>
<feature type="compositionally biased region" description="Basic and acidic residues" evidence="2">
    <location>
        <begin position="25"/>
        <end position="42"/>
    </location>
</feature>
<evidence type="ECO:0000259" key="3">
    <source>
        <dbReference type="PROSITE" id="PS51391"/>
    </source>
</evidence>
<dbReference type="Gene3D" id="1.10.10.790">
    <property type="entry name" value="Surp module"/>
    <property type="match status" value="1"/>
</dbReference>
<evidence type="ECO:0000256" key="2">
    <source>
        <dbReference type="SAM" id="MobiDB-lite"/>
    </source>
</evidence>
<dbReference type="SUPFAM" id="SSF109905">
    <property type="entry name" value="Surp module (SWAP domain)"/>
    <property type="match status" value="1"/>
</dbReference>
<dbReference type="PANTHER" id="PTHR23140:SF0">
    <property type="entry name" value="U2 SNRNP-ASSOCIATED SURP MOTIF-CONTAINING PROTEIN"/>
    <property type="match status" value="1"/>
</dbReference>
<dbReference type="InterPro" id="IPR008942">
    <property type="entry name" value="ENTH_VHS"/>
</dbReference>
<dbReference type="Pfam" id="PF01805">
    <property type="entry name" value="Surp"/>
    <property type="match status" value="1"/>
</dbReference>
<feature type="region of interest" description="Disordered" evidence="2">
    <location>
        <begin position="805"/>
        <end position="849"/>
    </location>
</feature>
<reference evidence="4 5" key="1">
    <citation type="journal article" date="2024" name="Commun. Biol.">
        <title>Comparative genomic analysis of thermophilic fungi reveals convergent evolutionary adaptations and gene losses.</title>
        <authorList>
            <person name="Steindorff A.S."/>
            <person name="Aguilar-Pontes M.V."/>
            <person name="Robinson A.J."/>
            <person name="Andreopoulos B."/>
            <person name="LaButti K."/>
            <person name="Kuo A."/>
            <person name="Mondo S."/>
            <person name="Riley R."/>
            <person name="Otillar R."/>
            <person name="Haridas S."/>
            <person name="Lipzen A."/>
            <person name="Grimwood J."/>
            <person name="Schmutz J."/>
            <person name="Clum A."/>
            <person name="Reid I.D."/>
            <person name="Moisan M.C."/>
            <person name="Butler G."/>
            <person name="Nguyen T.T.M."/>
            <person name="Dewar K."/>
            <person name="Conant G."/>
            <person name="Drula E."/>
            <person name="Henrissat B."/>
            <person name="Hansel C."/>
            <person name="Singer S."/>
            <person name="Hutchinson M.I."/>
            <person name="de Vries R.P."/>
            <person name="Natvig D.O."/>
            <person name="Powell A.J."/>
            <person name="Tsang A."/>
            <person name="Grigoriev I.V."/>
        </authorList>
    </citation>
    <scope>NUCLEOTIDE SEQUENCE [LARGE SCALE GENOMIC DNA]</scope>
    <source>
        <strain evidence="4 5">ATCC 24622</strain>
    </source>
</reference>
<protein>
    <recommendedName>
        <fullName evidence="3">CID domain-containing protein</fullName>
    </recommendedName>
</protein>
<feature type="compositionally biased region" description="Basic and acidic residues" evidence="2">
    <location>
        <begin position="1"/>
        <end position="17"/>
    </location>
</feature>
<feature type="region of interest" description="Disordered" evidence="2">
    <location>
        <begin position="317"/>
        <end position="339"/>
    </location>
</feature>
<feature type="compositionally biased region" description="Basic and acidic residues" evidence="2">
    <location>
        <begin position="50"/>
        <end position="60"/>
    </location>
</feature>
<feature type="domain" description="CID" evidence="3">
    <location>
        <begin position="484"/>
        <end position="684"/>
    </location>
</feature>
<dbReference type="InterPro" id="IPR051485">
    <property type="entry name" value="SR-CTD_assoc_factor"/>
</dbReference>
<dbReference type="InterPro" id="IPR006569">
    <property type="entry name" value="CID_dom"/>
</dbReference>
<dbReference type="EMBL" id="JAZHXJ010000067">
    <property type="protein sequence ID" value="KAL1877336.1"/>
    <property type="molecule type" value="Genomic_DNA"/>
</dbReference>
<feature type="compositionally biased region" description="Low complexity" evidence="2">
    <location>
        <begin position="62"/>
        <end position="90"/>
    </location>
</feature>
<gene>
    <name evidence="4" type="ORF">VTK73DRAFT_8789</name>
</gene>
<feature type="region of interest" description="Disordered" evidence="2">
    <location>
        <begin position="545"/>
        <end position="584"/>
    </location>
</feature>
<dbReference type="InterPro" id="IPR000061">
    <property type="entry name" value="Surp"/>
</dbReference>
<dbReference type="Gene3D" id="1.25.40.90">
    <property type="match status" value="1"/>
</dbReference>
<dbReference type="InterPro" id="IPR035967">
    <property type="entry name" value="SWAP/Surp_sf"/>
</dbReference>
<comment type="caution">
    <text evidence="4">The sequence shown here is derived from an EMBL/GenBank/DDBJ whole genome shotgun (WGS) entry which is preliminary data.</text>
</comment>
<accession>A0ABR3XMW8</accession>
<dbReference type="PROSITE" id="PS51391">
    <property type="entry name" value="CID"/>
    <property type="match status" value="1"/>
</dbReference>
<feature type="compositionally biased region" description="Polar residues" evidence="2">
    <location>
        <begin position="153"/>
        <end position="168"/>
    </location>
</feature>
<dbReference type="Proteomes" id="UP001586593">
    <property type="component" value="Unassembled WGS sequence"/>
</dbReference>
<feature type="compositionally biased region" description="Low complexity" evidence="2">
    <location>
        <begin position="723"/>
        <end position="739"/>
    </location>
</feature>
<feature type="compositionally biased region" description="Basic and acidic residues" evidence="2">
    <location>
        <begin position="686"/>
        <end position="697"/>
    </location>
</feature>
<feature type="region of interest" description="Disordered" evidence="2">
    <location>
        <begin position="1"/>
        <end position="178"/>
    </location>
</feature>
<organism evidence="4 5">
    <name type="scientific">Phialemonium thermophilum</name>
    <dbReference type="NCBI Taxonomy" id="223376"/>
    <lineage>
        <taxon>Eukaryota</taxon>
        <taxon>Fungi</taxon>
        <taxon>Dikarya</taxon>
        <taxon>Ascomycota</taxon>
        <taxon>Pezizomycotina</taxon>
        <taxon>Sordariomycetes</taxon>
        <taxon>Sordariomycetidae</taxon>
        <taxon>Cephalothecales</taxon>
        <taxon>Cephalothecaceae</taxon>
        <taxon>Phialemonium</taxon>
    </lineage>
</organism>
<evidence type="ECO:0000256" key="1">
    <source>
        <dbReference type="ARBA" id="ARBA00022884"/>
    </source>
</evidence>
<proteinExistence type="predicted"/>
<evidence type="ECO:0000313" key="4">
    <source>
        <dbReference type="EMBL" id="KAL1877336.1"/>
    </source>
</evidence>
<sequence>MSSSKKIAEFPDVEAKLQKPTKQSAFDKKKAEAEAKRQREAAETAAVYEDFIKSFQHDDDNNGSSSGRSAESSFPNDTPGRPAGFRAPAPFGGGAGSGRRHFGIPSTSSMKSGPGSLGPPPSSFGRKRYFDGTPAGAMKDRDDGGPTRFSLEGQESGSNKLVSKAFSTSDDEDDTGAVDRAEEKAISRPTLRLANLPPTISAAAIKAMMPTNLTVENVKLVPPSGPTTSTERKSYTAIVTLSKETPATDMDAAVSALQNRYLGFGFYLSLHRHLSSAAISAMDLTSPASSAIVSHPFGAKRVAQPAGFRGAQPLGRGRGFAPPSSYGPPGGGPVGRSGVLHVPVRPPKDIRKLRMIHKVIEAVLEHGPEFEALLMSRPDVQREERWAWIWDARSEGGIWYRWRLWEIVTGMRAKSGQPQYLPLFEGGHAWKRPDQPLAYEYTTGVDEFVSDSEYNSSDEDDLEDEPARQAEGATGSGEQEDAFLNPIEKSRIAHLLARLPTSLSKLRKGDIARVTTFAITHASRGSDEITEMIVSNVERPFAYTSANPDYKRRGGKDKITHDGDDRARESPESTAAHDDKAGQEVQDTSAARLVGLYVVNDILSSSSTSGIRHAWRYRQLFESALRRHKTFESLGMMAEKYNWGRLRAEKWKRSIGLILSLWEGWCVFPAETQEFFVNSFENPPLLKRDEKEDDGQRKTGRWKAVQAPSAAVEKGAADVPSLPVSRKPPSRSASPMAPSRDTERMLDAPETGETDGELNCSYDGRSGEGAAALLSDEDIDGEPIGEVEGPISRDVEMEEVHPDVSAVPAPAGDDSKREGVPAAGTTAARPRERPRAVDMFADSGSESGE</sequence>
<feature type="region of interest" description="Disordered" evidence="2">
    <location>
        <begin position="686"/>
        <end position="769"/>
    </location>
</feature>